<dbReference type="AlphaFoldDB" id="A0A170NIM7"/>
<comment type="caution">
    <text evidence="3">The sequence shown here is derived from an EMBL/GenBank/DDBJ whole genome shotgun (WGS) entry which is preliminary data.</text>
</comment>
<dbReference type="OrthoDB" id="9815354at2"/>
<feature type="domain" description="Transposase IS116/IS110/IS902 C-terminal" evidence="2">
    <location>
        <begin position="257"/>
        <end position="342"/>
    </location>
</feature>
<sequence length="423" mass="48258">MLKIVYKVCCGMDVHKKFVVATVASTNESNITTYKTKQFNTYSQNLYQLKEWLAKQNCKDVCMESTVKYWIPIYNILEDSCNITLANPRYVRNIPGKKTDKRDALWLADLHKHGLVPGSFIPPKNIRELRDLMCYRFKLTNIRSGEKNRLQNSLTVSNIMLSSVVLDTFGKSSSAIIKYAMDHPDKLDIDYSQFLHKSMISKADEIKLAMQGNISKEQKSKMSICLNHYDYINYCISQLNNAIALVSSDFTPQIKIAASAPGVTIQSATSIISEIGINMSVFKDAKHLCSWAGVVPQSNESAGKKKNVHISRAGVYLKPILIQCANAAIKDKSCPYFRHRYECIKKRRGHKRAIIAIARMLLTCIYNMFLKNEPFDNSIYEEYLKRENSSKHINPNIDRIILFLKSQGFEINKINKDISPQPI</sequence>
<dbReference type="GO" id="GO:0003677">
    <property type="term" value="F:DNA binding"/>
    <property type="evidence" value="ECO:0007669"/>
    <property type="project" value="InterPro"/>
</dbReference>
<gene>
    <name evidence="3" type="ORF">WY13_01676</name>
</gene>
<dbReference type="NCBIfam" id="NF033542">
    <property type="entry name" value="transpos_IS110"/>
    <property type="match status" value="1"/>
</dbReference>
<reference evidence="3 4" key="1">
    <citation type="journal article" date="2015" name="Biotechnol. Bioeng.">
        <title>Genome sequence and phenotypic characterization of Caulobacter segnis.</title>
        <authorList>
            <person name="Patel S."/>
            <person name="Fletcher B."/>
            <person name="Scott D.C."/>
            <person name="Ely B."/>
        </authorList>
    </citation>
    <scope>NUCLEOTIDE SEQUENCE [LARGE SCALE GENOMIC DNA]</scope>
    <source>
        <strain evidence="3 4">ERI-2</strain>
    </source>
</reference>
<evidence type="ECO:0000259" key="1">
    <source>
        <dbReference type="Pfam" id="PF01548"/>
    </source>
</evidence>
<evidence type="ECO:0000313" key="4">
    <source>
        <dbReference type="Proteomes" id="UP000077407"/>
    </source>
</evidence>
<dbReference type="InterPro" id="IPR002525">
    <property type="entry name" value="Transp_IS110-like_N"/>
</dbReference>
<accession>A0A170NIM7</accession>
<dbReference type="EMBL" id="LITT01000014">
    <property type="protein sequence ID" value="OAA89303.1"/>
    <property type="molecule type" value="Genomic_DNA"/>
</dbReference>
<dbReference type="GO" id="GO:0004803">
    <property type="term" value="F:transposase activity"/>
    <property type="evidence" value="ECO:0007669"/>
    <property type="project" value="InterPro"/>
</dbReference>
<dbReference type="InterPro" id="IPR003346">
    <property type="entry name" value="Transposase_20"/>
</dbReference>
<name>A0A170NIM7_9CLOT</name>
<proteinExistence type="predicted"/>
<dbReference type="RefSeq" id="WP_063555191.1">
    <property type="nucleotide sequence ID" value="NZ_LITT01000014.1"/>
</dbReference>
<dbReference type="Pfam" id="PF01548">
    <property type="entry name" value="DEDD_Tnp_IS110"/>
    <property type="match status" value="1"/>
</dbReference>
<organism evidence="3 4">
    <name type="scientific">Clostridium ljungdahlii</name>
    <dbReference type="NCBI Taxonomy" id="1538"/>
    <lineage>
        <taxon>Bacteria</taxon>
        <taxon>Bacillati</taxon>
        <taxon>Bacillota</taxon>
        <taxon>Clostridia</taxon>
        <taxon>Eubacteriales</taxon>
        <taxon>Clostridiaceae</taxon>
        <taxon>Clostridium</taxon>
    </lineage>
</organism>
<dbReference type="PANTHER" id="PTHR33055:SF13">
    <property type="entry name" value="TRANSPOSASE"/>
    <property type="match status" value="1"/>
</dbReference>
<evidence type="ECO:0000313" key="3">
    <source>
        <dbReference type="EMBL" id="OAA89303.1"/>
    </source>
</evidence>
<dbReference type="InterPro" id="IPR047650">
    <property type="entry name" value="Transpos_IS110"/>
</dbReference>
<feature type="domain" description="Transposase IS110-like N-terminal" evidence="1">
    <location>
        <begin position="10"/>
        <end position="155"/>
    </location>
</feature>
<dbReference type="GO" id="GO:0006313">
    <property type="term" value="P:DNA transposition"/>
    <property type="evidence" value="ECO:0007669"/>
    <property type="project" value="InterPro"/>
</dbReference>
<dbReference type="Pfam" id="PF02371">
    <property type="entry name" value="Transposase_20"/>
    <property type="match status" value="1"/>
</dbReference>
<protein>
    <submittedName>
        <fullName evidence="3">Transposase IS116/IS110/IS902 family protein</fullName>
    </submittedName>
</protein>
<dbReference type="PANTHER" id="PTHR33055">
    <property type="entry name" value="TRANSPOSASE FOR INSERTION SEQUENCE ELEMENT IS1111A"/>
    <property type="match status" value="1"/>
</dbReference>
<dbReference type="Proteomes" id="UP000077407">
    <property type="component" value="Unassembled WGS sequence"/>
</dbReference>
<evidence type="ECO:0000259" key="2">
    <source>
        <dbReference type="Pfam" id="PF02371"/>
    </source>
</evidence>
<dbReference type="PATRIC" id="fig|1538.10.peg.2121"/>